<evidence type="ECO:0000313" key="4">
    <source>
        <dbReference type="EMBL" id="RED48334.1"/>
    </source>
</evidence>
<dbReference type="SUPFAM" id="SSF55729">
    <property type="entry name" value="Acyl-CoA N-acyltransferases (Nat)"/>
    <property type="match status" value="1"/>
</dbReference>
<gene>
    <name evidence="4" type="ORF">DFQ02_104180</name>
</gene>
<dbReference type="PANTHER" id="PTHR43072">
    <property type="entry name" value="N-ACETYLTRANSFERASE"/>
    <property type="match status" value="1"/>
</dbReference>
<dbReference type="EMBL" id="QRDX01000004">
    <property type="protein sequence ID" value="RED48334.1"/>
    <property type="molecule type" value="Genomic_DNA"/>
</dbReference>
<dbReference type="RefSeq" id="WP_116523987.1">
    <property type="nucleotide sequence ID" value="NZ_QRDX01000004.1"/>
</dbReference>
<organism evidence="4 5">
    <name type="scientific">Seonamhaeicola aphaedonensis</name>
    <dbReference type="NCBI Taxonomy" id="1461338"/>
    <lineage>
        <taxon>Bacteria</taxon>
        <taxon>Pseudomonadati</taxon>
        <taxon>Bacteroidota</taxon>
        <taxon>Flavobacteriia</taxon>
        <taxon>Flavobacteriales</taxon>
        <taxon>Flavobacteriaceae</taxon>
    </lineage>
</organism>
<proteinExistence type="predicted"/>
<dbReference type="Pfam" id="PF13420">
    <property type="entry name" value="Acetyltransf_4"/>
    <property type="match status" value="1"/>
</dbReference>
<feature type="domain" description="N-acetyltransferase" evidence="3">
    <location>
        <begin position="1"/>
        <end position="156"/>
    </location>
</feature>
<evidence type="ECO:0000256" key="2">
    <source>
        <dbReference type="ARBA" id="ARBA00023315"/>
    </source>
</evidence>
<reference evidence="4 5" key="1">
    <citation type="submission" date="2018-07" db="EMBL/GenBank/DDBJ databases">
        <title>Genomic Encyclopedia of Type Strains, Phase III (KMG-III): the genomes of soil and plant-associated and newly described type strains.</title>
        <authorList>
            <person name="Whitman W."/>
        </authorList>
    </citation>
    <scope>NUCLEOTIDE SEQUENCE [LARGE SCALE GENOMIC DNA]</scope>
    <source>
        <strain evidence="4 5">CECT 8487</strain>
    </source>
</reference>
<dbReference type="AlphaFoldDB" id="A0A3D9HFU1"/>
<sequence length="161" mass="18536">MIRDFQISDTQQLLDIYNYYVLNTVITFDDVELSLETFTEKVNAINSEYPFIVFEENNELLGYAYGSQFRSKPAYKYSVEVTIYVKNKAQGKQIGTRLYVKLLTELKNLGYHVALGGITLPNEASVSLHEKFGFSKVAHFKHVGKKFGTWLDVGFWQLILD</sequence>
<dbReference type="PANTHER" id="PTHR43072:SF23">
    <property type="entry name" value="UPF0039 PROTEIN C11D3.02C"/>
    <property type="match status" value="1"/>
</dbReference>
<evidence type="ECO:0000256" key="1">
    <source>
        <dbReference type="ARBA" id="ARBA00022679"/>
    </source>
</evidence>
<dbReference type="Gene3D" id="3.40.630.30">
    <property type="match status" value="1"/>
</dbReference>
<dbReference type="CDD" id="cd04301">
    <property type="entry name" value="NAT_SF"/>
    <property type="match status" value="1"/>
</dbReference>
<dbReference type="GO" id="GO:0016747">
    <property type="term" value="F:acyltransferase activity, transferring groups other than amino-acyl groups"/>
    <property type="evidence" value="ECO:0007669"/>
    <property type="project" value="InterPro"/>
</dbReference>
<protein>
    <submittedName>
        <fullName evidence="4">Phosphinothricin acetyltransferase</fullName>
    </submittedName>
</protein>
<accession>A0A3D9HFU1</accession>
<dbReference type="InterPro" id="IPR000182">
    <property type="entry name" value="GNAT_dom"/>
</dbReference>
<dbReference type="InterPro" id="IPR016181">
    <property type="entry name" value="Acyl_CoA_acyltransferase"/>
</dbReference>
<name>A0A3D9HFU1_9FLAO</name>
<keyword evidence="2" id="KW-0012">Acyltransferase</keyword>
<dbReference type="Proteomes" id="UP000256629">
    <property type="component" value="Unassembled WGS sequence"/>
</dbReference>
<comment type="caution">
    <text evidence="4">The sequence shown here is derived from an EMBL/GenBank/DDBJ whole genome shotgun (WGS) entry which is preliminary data.</text>
</comment>
<keyword evidence="1 4" id="KW-0808">Transferase</keyword>
<evidence type="ECO:0000259" key="3">
    <source>
        <dbReference type="PROSITE" id="PS51186"/>
    </source>
</evidence>
<keyword evidence="5" id="KW-1185">Reference proteome</keyword>
<dbReference type="OrthoDB" id="9799096at2"/>
<evidence type="ECO:0000313" key="5">
    <source>
        <dbReference type="Proteomes" id="UP000256629"/>
    </source>
</evidence>
<dbReference type="PROSITE" id="PS51186">
    <property type="entry name" value="GNAT"/>
    <property type="match status" value="1"/>
</dbReference>